<dbReference type="Proteomes" id="UP001432251">
    <property type="component" value="Chromosome"/>
</dbReference>
<evidence type="ECO:0000313" key="1">
    <source>
        <dbReference type="EMBL" id="WWQ65105.1"/>
    </source>
</evidence>
<accession>A0ACD5ACZ2</accession>
<dbReference type="EMBL" id="CP146022">
    <property type="protein sequence ID" value="WWQ65105.1"/>
    <property type="molecule type" value="Genomic_DNA"/>
</dbReference>
<proteinExistence type="predicted"/>
<keyword evidence="2" id="KW-1185">Reference proteome</keyword>
<name>A0ACD5ACZ2_9ACTN</name>
<sequence>MRNGLDYLESVVNHLDENESLVTPRDVKYAVLHLQAAVEVLLKARLLVEHWSLVFSNPGEATRKALDEATLSSVSTEHAVTRLRNIAGVDITDKEATALKHLAKDRNKLQHFAMTAPAPVIEARTGEVLDFLIRFVDDELLPRLNHEEKTEVGETLGRLRGGLASINTFVRKRTNRIRGEVTKAGAENRTIKCPECDHLALVLGEAAGPDGETAWATCRFCMIRWEQEELLYCFLEDDRGETSELNTCPQCREWTLGWGIRVLSDPEKDVPFCFACSVAFPSVVPCDRCARPVDHAGDSGETLCGRCWDDAVEEDRYGREDPTDYGYAEEPG</sequence>
<reference evidence="1" key="1">
    <citation type="journal article" date="2025" name="Int. J. Syst. Evol. Microbiol.">
        <title>Streptomyces citrinus sp. nov., with yellow diffusible pigment.</title>
        <authorList>
            <person name="He Y."/>
            <person name="Yang E."/>
            <person name="Xu J."/>
            <person name="Sun Y."/>
            <person name="Sun L."/>
        </authorList>
    </citation>
    <scope>NUCLEOTIDE SEQUENCE</scope>
    <source>
        <strain evidence="1">Q6</strain>
    </source>
</reference>
<evidence type="ECO:0000313" key="2">
    <source>
        <dbReference type="Proteomes" id="UP001432251"/>
    </source>
</evidence>
<organism evidence="1 2">
    <name type="scientific">Streptomyces citrinus</name>
    <dbReference type="NCBI Taxonomy" id="3118173"/>
    <lineage>
        <taxon>Bacteria</taxon>
        <taxon>Bacillati</taxon>
        <taxon>Actinomycetota</taxon>
        <taxon>Actinomycetes</taxon>
        <taxon>Kitasatosporales</taxon>
        <taxon>Streptomycetaceae</taxon>
        <taxon>Streptomyces</taxon>
    </lineage>
</organism>
<protein>
    <submittedName>
        <fullName evidence="1">Serine/arginine repetitive matrix protein 1</fullName>
    </submittedName>
</protein>
<gene>
    <name evidence="1" type="ORF">V2W30_18360</name>
</gene>